<dbReference type="SUPFAM" id="SSF55920">
    <property type="entry name" value="Creatinase/aminopeptidase"/>
    <property type="match status" value="1"/>
</dbReference>
<dbReference type="PROSITE" id="PS00680">
    <property type="entry name" value="MAP_1"/>
    <property type="match status" value="1"/>
</dbReference>
<dbReference type="InterPro" id="IPR002467">
    <property type="entry name" value="Pept_M24A_MAP1"/>
</dbReference>
<keyword evidence="1" id="KW-0031">Aminopeptidase</keyword>
<accession>A0A381R571</accession>
<dbReference type="GO" id="GO:0006508">
    <property type="term" value="P:proteolysis"/>
    <property type="evidence" value="ECO:0007669"/>
    <property type="project" value="UniProtKB-KW"/>
</dbReference>
<evidence type="ECO:0000313" key="6">
    <source>
        <dbReference type="EMBL" id="SUZ86906.1"/>
    </source>
</evidence>
<protein>
    <recommendedName>
        <fullName evidence="5">Peptidase M24 domain-containing protein</fullName>
    </recommendedName>
</protein>
<evidence type="ECO:0000259" key="5">
    <source>
        <dbReference type="Pfam" id="PF00557"/>
    </source>
</evidence>
<dbReference type="InterPro" id="IPR001714">
    <property type="entry name" value="Pept_M24_MAP"/>
</dbReference>
<proteinExistence type="inferred from homology"/>
<dbReference type="GO" id="GO:0046872">
    <property type="term" value="F:metal ion binding"/>
    <property type="evidence" value="ECO:0007669"/>
    <property type="project" value="UniProtKB-KW"/>
</dbReference>
<gene>
    <name evidence="6" type="ORF">METZ01_LOCUS39760</name>
</gene>
<name>A0A381R571_9ZZZZ</name>
<dbReference type="InterPro" id="IPR000994">
    <property type="entry name" value="Pept_M24"/>
</dbReference>
<sequence length="255" mass="28175">MDINIKNNIEQEKMRTAGHLASEILTMIGEHVKPGVSTKELDNICHDYIVNTQNTTPANLGYRGFPATICTSVNHVVCHGIPNEKTLKHGDIINIDVTVIKDGFHGDTSRMYLVGKSTKQGERIAEVAYECLCNGIRVVKPGNRLGDIGYAIQSHAEKNYFSVVKEYCGHGIGEIYHDEPQILHYGTPGTGIELKEGMTFTIEPMINSGKAAVRLLSDEWTVVTKDHSLSAQWEHTILVTDNGYEVLTLAPNETI</sequence>
<reference evidence="6" key="1">
    <citation type="submission" date="2018-05" db="EMBL/GenBank/DDBJ databases">
        <authorList>
            <person name="Lanie J.A."/>
            <person name="Ng W.-L."/>
            <person name="Kazmierczak K.M."/>
            <person name="Andrzejewski T.M."/>
            <person name="Davidsen T.M."/>
            <person name="Wayne K.J."/>
            <person name="Tettelin H."/>
            <person name="Glass J.I."/>
            <person name="Rusch D."/>
            <person name="Podicherti R."/>
            <person name="Tsui H.-C.T."/>
            <person name="Winkler M.E."/>
        </authorList>
    </citation>
    <scope>NUCLEOTIDE SEQUENCE</scope>
</reference>
<dbReference type="EMBL" id="UINC01001704">
    <property type="protein sequence ID" value="SUZ86906.1"/>
    <property type="molecule type" value="Genomic_DNA"/>
</dbReference>
<feature type="domain" description="Peptidase M24" evidence="5">
    <location>
        <begin position="12"/>
        <end position="241"/>
    </location>
</feature>
<evidence type="ECO:0000256" key="3">
    <source>
        <dbReference type="ARBA" id="ARBA00022723"/>
    </source>
</evidence>
<dbReference type="GO" id="GO:0070006">
    <property type="term" value="F:metalloaminopeptidase activity"/>
    <property type="evidence" value="ECO:0007669"/>
    <property type="project" value="InterPro"/>
</dbReference>
<dbReference type="AlphaFoldDB" id="A0A381R571"/>
<dbReference type="GO" id="GO:0005829">
    <property type="term" value="C:cytosol"/>
    <property type="evidence" value="ECO:0007669"/>
    <property type="project" value="TreeGrafter"/>
</dbReference>
<dbReference type="HAMAP" id="MF_01974">
    <property type="entry name" value="MetAP_1"/>
    <property type="match status" value="1"/>
</dbReference>
<dbReference type="NCBIfam" id="TIGR00500">
    <property type="entry name" value="met_pdase_I"/>
    <property type="match status" value="1"/>
</dbReference>
<organism evidence="6">
    <name type="scientific">marine metagenome</name>
    <dbReference type="NCBI Taxonomy" id="408172"/>
    <lineage>
        <taxon>unclassified sequences</taxon>
        <taxon>metagenomes</taxon>
        <taxon>ecological metagenomes</taxon>
    </lineage>
</organism>
<evidence type="ECO:0000256" key="4">
    <source>
        <dbReference type="ARBA" id="ARBA00022801"/>
    </source>
</evidence>
<evidence type="ECO:0000256" key="2">
    <source>
        <dbReference type="ARBA" id="ARBA00022670"/>
    </source>
</evidence>
<dbReference type="Pfam" id="PF00557">
    <property type="entry name" value="Peptidase_M24"/>
    <property type="match status" value="1"/>
</dbReference>
<keyword evidence="3" id="KW-0479">Metal-binding</keyword>
<evidence type="ECO:0000256" key="1">
    <source>
        <dbReference type="ARBA" id="ARBA00022438"/>
    </source>
</evidence>
<keyword evidence="2" id="KW-0645">Protease</keyword>
<dbReference type="CDD" id="cd01086">
    <property type="entry name" value="MetAP1"/>
    <property type="match status" value="1"/>
</dbReference>
<dbReference type="InterPro" id="IPR036005">
    <property type="entry name" value="Creatinase/aminopeptidase-like"/>
</dbReference>
<dbReference type="Gene3D" id="3.90.230.10">
    <property type="entry name" value="Creatinase/methionine aminopeptidase superfamily"/>
    <property type="match status" value="1"/>
</dbReference>
<keyword evidence="4" id="KW-0378">Hydrolase</keyword>
<dbReference type="PANTHER" id="PTHR43330">
    <property type="entry name" value="METHIONINE AMINOPEPTIDASE"/>
    <property type="match status" value="1"/>
</dbReference>
<dbReference type="PRINTS" id="PR00599">
    <property type="entry name" value="MAPEPTIDASE"/>
</dbReference>
<dbReference type="PANTHER" id="PTHR43330:SF27">
    <property type="entry name" value="METHIONINE AMINOPEPTIDASE"/>
    <property type="match status" value="1"/>
</dbReference>